<dbReference type="Proteomes" id="UP000681722">
    <property type="component" value="Unassembled WGS sequence"/>
</dbReference>
<evidence type="ECO:0000313" key="2">
    <source>
        <dbReference type="EMBL" id="CAF1144678.1"/>
    </source>
</evidence>
<reference evidence="2" key="1">
    <citation type="submission" date="2021-02" db="EMBL/GenBank/DDBJ databases">
        <authorList>
            <person name="Nowell W R."/>
        </authorList>
    </citation>
    <scope>NUCLEOTIDE SEQUENCE</scope>
</reference>
<dbReference type="EMBL" id="CAJOBC010006703">
    <property type="protein sequence ID" value="CAF3908270.1"/>
    <property type="molecule type" value="Genomic_DNA"/>
</dbReference>
<dbReference type="AlphaFoldDB" id="A0A814SCS2"/>
<accession>A0A814SCS2</accession>
<sequence length="418" mass="46171">MLYPITYSSGVHKVYEPPVCEQGKSVILDHLRDTVDFFKTPTDSDAKRLLQRLEQTLQTQLAIVDPHRHERFGRESILRRDGKTTYTRPGDRTVGGGDFGMSTGYRTSEYGTPDKSEDLIRLDTHGIKGRLNSSPKMNGGFESSRDDASELYNLQVSTSKPPFLMATADQQQRVLRTPQQGVELSNFQGWSGDSGVTEERLKPDYLVKSPSKRSWARRVVDAVFGKPPPSKASTVDMNTAKLYTRPPSGSLIGQGNSATGNNGFPSEGLGLALAERRNASSDIGVNQVSSVSNIPHRWSARHSSRSRLKGDDSTRKIVSTRYSAVESARIQGTTGRTPSSLPLSTFDGKLNSQRIAADPSRLKKQTRKDSSNFLKGKFVSSDGNLTETMNPLKSMRTNKLRNQAAEARKTMQVRGKEN</sequence>
<feature type="region of interest" description="Disordered" evidence="1">
    <location>
        <begin position="83"/>
        <end position="116"/>
    </location>
</feature>
<proteinExistence type="predicted"/>
<evidence type="ECO:0000313" key="4">
    <source>
        <dbReference type="Proteomes" id="UP000663829"/>
    </source>
</evidence>
<protein>
    <submittedName>
        <fullName evidence="2">Uncharacterized protein</fullName>
    </submittedName>
</protein>
<name>A0A814SCS2_9BILA</name>
<dbReference type="EMBL" id="CAJNOQ010006703">
    <property type="protein sequence ID" value="CAF1144678.1"/>
    <property type="molecule type" value="Genomic_DNA"/>
</dbReference>
<evidence type="ECO:0000313" key="3">
    <source>
        <dbReference type="EMBL" id="CAF3908270.1"/>
    </source>
</evidence>
<keyword evidence="4" id="KW-1185">Reference proteome</keyword>
<gene>
    <name evidence="2" type="ORF">GPM918_LOCUS20866</name>
    <name evidence="3" type="ORF">SRO942_LOCUS20863</name>
</gene>
<evidence type="ECO:0000256" key="1">
    <source>
        <dbReference type="SAM" id="MobiDB-lite"/>
    </source>
</evidence>
<dbReference type="Proteomes" id="UP000663829">
    <property type="component" value="Unassembled WGS sequence"/>
</dbReference>
<comment type="caution">
    <text evidence="2">The sequence shown here is derived from an EMBL/GenBank/DDBJ whole genome shotgun (WGS) entry which is preliminary data.</text>
</comment>
<organism evidence="2 4">
    <name type="scientific">Didymodactylos carnosus</name>
    <dbReference type="NCBI Taxonomy" id="1234261"/>
    <lineage>
        <taxon>Eukaryota</taxon>
        <taxon>Metazoa</taxon>
        <taxon>Spiralia</taxon>
        <taxon>Gnathifera</taxon>
        <taxon>Rotifera</taxon>
        <taxon>Eurotatoria</taxon>
        <taxon>Bdelloidea</taxon>
        <taxon>Philodinida</taxon>
        <taxon>Philodinidae</taxon>
        <taxon>Didymodactylos</taxon>
    </lineage>
</organism>